<comment type="caution">
    <text evidence="3">The sequence shown here is derived from an EMBL/GenBank/DDBJ whole genome shotgun (WGS) entry which is preliminary data.</text>
</comment>
<proteinExistence type="predicted"/>
<keyword evidence="1" id="KW-0133">Cell shape</keyword>
<dbReference type="Proteomes" id="UP001549076">
    <property type="component" value="Unassembled WGS sequence"/>
</dbReference>
<evidence type="ECO:0000313" key="3">
    <source>
        <dbReference type="EMBL" id="MET3794881.1"/>
    </source>
</evidence>
<comment type="pathway">
    <text evidence="1">Cell wall biogenesis; peptidoglycan biosynthesis.</text>
</comment>
<protein>
    <submittedName>
        <fullName evidence="3">L,D-peptidoglycan transpeptidase YkuD (ErfK/YbiS/YcfS/YnhG family)</fullName>
    </submittedName>
</protein>
<dbReference type="PROSITE" id="PS52029">
    <property type="entry name" value="LD_TPASE"/>
    <property type="match status" value="1"/>
</dbReference>
<keyword evidence="4" id="KW-1185">Reference proteome</keyword>
<feature type="active site" description="Proton donor/acceptor" evidence="1">
    <location>
        <position position="157"/>
    </location>
</feature>
<gene>
    <name evidence="3" type="ORF">ABID37_005121</name>
</gene>
<evidence type="ECO:0000259" key="2">
    <source>
        <dbReference type="PROSITE" id="PS52029"/>
    </source>
</evidence>
<feature type="domain" description="L,D-TPase catalytic" evidence="2">
    <location>
        <begin position="25"/>
        <end position="193"/>
    </location>
</feature>
<keyword evidence="1" id="KW-0961">Cell wall biogenesis/degradation</keyword>
<dbReference type="InterPro" id="IPR005490">
    <property type="entry name" value="LD_TPept_cat_dom"/>
</dbReference>
<dbReference type="PANTHER" id="PTHR38589">
    <property type="entry name" value="BLR0621 PROTEIN"/>
    <property type="match status" value="1"/>
</dbReference>
<keyword evidence="1" id="KW-0573">Peptidoglycan synthesis</keyword>
<dbReference type="PANTHER" id="PTHR38589:SF1">
    <property type="entry name" value="BLR0621 PROTEIN"/>
    <property type="match status" value="1"/>
</dbReference>
<name>A0ABV2N7W6_9HYPH</name>
<reference evidence="3 4" key="1">
    <citation type="submission" date="2024-06" db="EMBL/GenBank/DDBJ databases">
        <title>Genomic Encyclopedia of Type Strains, Phase IV (KMG-IV): sequencing the most valuable type-strain genomes for metagenomic binning, comparative biology and taxonomic classification.</title>
        <authorList>
            <person name="Goeker M."/>
        </authorList>
    </citation>
    <scope>NUCLEOTIDE SEQUENCE [LARGE SCALE GENOMIC DNA]</scope>
    <source>
        <strain evidence="3 4">DSM 27865</strain>
    </source>
</reference>
<sequence length="194" mass="21452">MARSYKKIRGRNAATETFPGSLATMVVRARPGKPSQGLLQAGPLVFACALGKGGITSRKREGDGATPLAAMRILSGYFRNDHFAAARRTRLPMAAIEAGLGWCDAPQDRNYNRPVRLPCKASHETMRRADHLYDACLVLDWNIAPRKRGRGSAIFFHLARPGYTPTEGCVAISRRDMARLLPHLSRRTILKVVR</sequence>
<dbReference type="Pfam" id="PF03734">
    <property type="entry name" value="YkuD"/>
    <property type="match status" value="1"/>
</dbReference>
<organism evidence="3 4">
    <name type="scientific">Aquamicrobium terrae</name>
    <dbReference type="NCBI Taxonomy" id="1324945"/>
    <lineage>
        <taxon>Bacteria</taxon>
        <taxon>Pseudomonadati</taxon>
        <taxon>Pseudomonadota</taxon>
        <taxon>Alphaproteobacteria</taxon>
        <taxon>Hyphomicrobiales</taxon>
        <taxon>Phyllobacteriaceae</taxon>
        <taxon>Aquamicrobium</taxon>
    </lineage>
</organism>
<accession>A0ABV2N7W6</accession>
<evidence type="ECO:0000313" key="4">
    <source>
        <dbReference type="Proteomes" id="UP001549076"/>
    </source>
</evidence>
<dbReference type="EMBL" id="JBEPML010000032">
    <property type="protein sequence ID" value="MET3794881.1"/>
    <property type="molecule type" value="Genomic_DNA"/>
</dbReference>
<evidence type="ECO:0000256" key="1">
    <source>
        <dbReference type="PROSITE-ProRule" id="PRU01373"/>
    </source>
</evidence>
<feature type="active site" description="Nucleophile" evidence="1">
    <location>
        <position position="169"/>
    </location>
</feature>